<organism evidence="1">
    <name type="scientific">Notodromas monacha</name>
    <dbReference type="NCBI Taxonomy" id="399045"/>
    <lineage>
        <taxon>Eukaryota</taxon>
        <taxon>Metazoa</taxon>
        <taxon>Ecdysozoa</taxon>
        <taxon>Arthropoda</taxon>
        <taxon>Crustacea</taxon>
        <taxon>Oligostraca</taxon>
        <taxon>Ostracoda</taxon>
        <taxon>Podocopa</taxon>
        <taxon>Podocopida</taxon>
        <taxon>Cypridocopina</taxon>
        <taxon>Cypridoidea</taxon>
        <taxon>Cyprididae</taxon>
        <taxon>Notodromas</taxon>
    </lineage>
</organism>
<evidence type="ECO:0000313" key="1">
    <source>
        <dbReference type="EMBL" id="CAD7284540.1"/>
    </source>
</evidence>
<sequence length="74" mass="7746">QQWVTCSASGAEITMTVCIECTTSLATRHSTCQVAQHSSLTRQESSSQANSVSEGLTWNIADVTLGTDNGAVIA</sequence>
<dbReference type="EMBL" id="OA890666">
    <property type="protein sequence ID" value="CAD7284540.1"/>
    <property type="molecule type" value="Genomic_DNA"/>
</dbReference>
<keyword evidence="2" id="KW-1185">Reference proteome</keyword>
<dbReference type="Proteomes" id="UP000678499">
    <property type="component" value="Unassembled WGS sequence"/>
</dbReference>
<name>A0A7R9BZK4_9CRUS</name>
<evidence type="ECO:0000313" key="2">
    <source>
        <dbReference type="Proteomes" id="UP000678499"/>
    </source>
</evidence>
<gene>
    <name evidence="1" type="ORF">NMOB1V02_LOCUS12145</name>
</gene>
<proteinExistence type="predicted"/>
<dbReference type="AlphaFoldDB" id="A0A7R9BZK4"/>
<accession>A0A7R9BZK4</accession>
<reference evidence="1" key="1">
    <citation type="submission" date="2020-11" db="EMBL/GenBank/DDBJ databases">
        <authorList>
            <person name="Tran Van P."/>
        </authorList>
    </citation>
    <scope>NUCLEOTIDE SEQUENCE</scope>
</reference>
<protein>
    <submittedName>
        <fullName evidence="1">Uncharacterized protein</fullName>
    </submittedName>
</protein>
<dbReference type="EMBL" id="CAJPEX010008629">
    <property type="protein sequence ID" value="CAG0924692.1"/>
    <property type="molecule type" value="Genomic_DNA"/>
</dbReference>
<feature type="non-terminal residue" evidence="1">
    <location>
        <position position="1"/>
    </location>
</feature>